<accession>A0A1F7IH00</accession>
<keyword evidence="1" id="KW-0472">Membrane</keyword>
<proteinExistence type="predicted"/>
<feature type="transmembrane region" description="Helical" evidence="1">
    <location>
        <begin position="61"/>
        <end position="84"/>
    </location>
</feature>
<dbReference type="Proteomes" id="UP000179270">
    <property type="component" value="Unassembled WGS sequence"/>
</dbReference>
<dbReference type="EMBL" id="MGAF01000006">
    <property type="protein sequence ID" value="OGK42644.1"/>
    <property type="molecule type" value="Genomic_DNA"/>
</dbReference>
<dbReference type="STRING" id="1802055.A3A74_06440"/>
<feature type="transmembrane region" description="Helical" evidence="1">
    <location>
        <begin position="6"/>
        <end position="24"/>
    </location>
</feature>
<feature type="transmembrane region" description="Helical" evidence="1">
    <location>
        <begin position="96"/>
        <end position="122"/>
    </location>
</feature>
<feature type="transmembrane region" description="Helical" evidence="1">
    <location>
        <begin position="134"/>
        <end position="157"/>
    </location>
</feature>
<keyword evidence="1" id="KW-1133">Transmembrane helix</keyword>
<sequence>MVSDFLTSLILVLRNCVLLIFSPYRTMRKISEEKDYGQVFIIFLTIFLYFKFAYFLRDKPYPATLTFLVFILHISLTAAFFYFLSKVSINKNKFSSFIFTMSYSLLPTLIWFASNSLLYVFIPPPRSFSIPGKGFSIFFISYSISLLAWKIILMYLALRFSTKLGFYRIIYMLLLFLVWFIPYSVLLFYLKIFRVPFI</sequence>
<organism evidence="2 3">
    <name type="scientific">Candidatus Roizmanbacteria bacterium RIFCSPLOWO2_01_FULL_35_13</name>
    <dbReference type="NCBI Taxonomy" id="1802055"/>
    <lineage>
        <taxon>Bacteria</taxon>
        <taxon>Candidatus Roizmaniibacteriota</taxon>
    </lineage>
</organism>
<gene>
    <name evidence="2" type="ORF">A3A74_06440</name>
</gene>
<dbReference type="AlphaFoldDB" id="A0A1F7IH00"/>
<name>A0A1F7IH00_9BACT</name>
<evidence type="ECO:0000313" key="3">
    <source>
        <dbReference type="Proteomes" id="UP000179270"/>
    </source>
</evidence>
<evidence type="ECO:0000256" key="1">
    <source>
        <dbReference type="SAM" id="Phobius"/>
    </source>
</evidence>
<reference evidence="2 3" key="1">
    <citation type="journal article" date="2016" name="Nat. Commun.">
        <title>Thousands of microbial genomes shed light on interconnected biogeochemical processes in an aquifer system.</title>
        <authorList>
            <person name="Anantharaman K."/>
            <person name="Brown C.T."/>
            <person name="Hug L.A."/>
            <person name="Sharon I."/>
            <person name="Castelle C.J."/>
            <person name="Probst A.J."/>
            <person name="Thomas B.C."/>
            <person name="Singh A."/>
            <person name="Wilkins M.J."/>
            <person name="Karaoz U."/>
            <person name="Brodie E.L."/>
            <person name="Williams K.H."/>
            <person name="Hubbard S.S."/>
            <person name="Banfield J.F."/>
        </authorList>
    </citation>
    <scope>NUCLEOTIDE SEQUENCE [LARGE SCALE GENOMIC DNA]</scope>
</reference>
<evidence type="ECO:0008006" key="4">
    <source>
        <dbReference type="Google" id="ProtNLM"/>
    </source>
</evidence>
<feature type="transmembrane region" description="Helical" evidence="1">
    <location>
        <begin position="36"/>
        <end position="55"/>
    </location>
</feature>
<keyword evidence="1" id="KW-0812">Transmembrane</keyword>
<comment type="caution">
    <text evidence="2">The sequence shown here is derived from an EMBL/GenBank/DDBJ whole genome shotgun (WGS) entry which is preliminary data.</text>
</comment>
<evidence type="ECO:0000313" key="2">
    <source>
        <dbReference type="EMBL" id="OGK42644.1"/>
    </source>
</evidence>
<protein>
    <recommendedName>
        <fullName evidence="4">Yip1 domain-containing protein</fullName>
    </recommendedName>
</protein>
<feature type="transmembrane region" description="Helical" evidence="1">
    <location>
        <begin position="169"/>
        <end position="190"/>
    </location>
</feature>